<dbReference type="InterPro" id="IPR025498">
    <property type="entry name" value="DUF4389"/>
</dbReference>
<dbReference type="Proteomes" id="UP000260665">
    <property type="component" value="Unassembled WGS sequence"/>
</dbReference>
<accession>A0A3E1R932</accession>
<organism evidence="2 3">
    <name type="scientific">Rhodoferax lacus</name>
    <dbReference type="NCBI Taxonomy" id="2184758"/>
    <lineage>
        <taxon>Bacteria</taxon>
        <taxon>Pseudomonadati</taxon>
        <taxon>Pseudomonadota</taxon>
        <taxon>Betaproteobacteria</taxon>
        <taxon>Burkholderiales</taxon>
        <taxon>Comamonadaceae</taxon>
        <taxon>Rhodoferax</taxon>
    </lineage>
</organism>
<sequence length="95" mass="10517">MSDTPAPLPGTESAERSIWLRALLMLVLALCFQLASSLLVVLALAQWVLVLVSKDPNERLSSFARSLGHYLRQIAEFEGFASQALPFPFSDWPDV</sequence>
<evidence type="ECO:0000256" key="1">
    <source>
        <dbReference type="SAM" id="Phobius"/>
    </source>
</evidence>
<proteinExistence type="predicted"/>
<dbReference type="OrthoDB" id="5766995at2"/>
<dbReference type="EMBL" id="QFZK01000011">
    <property type="protein sequence ID" value="RFO95879.1"/>
    <property type="molecule type" value="Genomic_DNA"/>
</dbReference>
<reference evidence="2 3" key="1">
    <citation type="submission" date="2018-05" db="EMBL/GenBank/DDBJ databases">
        <title>Rhodoferax soyangensis sp.nov., isolated from an oligotrophic freshwater lake.</title>
        <authorList>
            <person name="Park M."/>
        </authorList>
    </citation>
    <scope>NUCLEOTIDE SEQUENCE [LARGE SCALE GENOMIC DNA]</scope>
    <source>
        <strain evidence="2 3">IMCC26218</strain>
    </source>
</reference>
<keyword evidence="1" id="KW-0812">Transmembrane</keyword>
<evidence type="ECO:0000313" key="3">
    <source>
        <dbReference type="Proteomes" id="UP000260665"/>
    </source>
</evidence>
<name>A0A3E1R932_9BURK</name>
<dbReference type="RefSeq" id="WP_117178891.1">
    <property type="nucleotide sequence ID" value="NZ_QFZK01000011.1"/>
</dbReference>
<keyword evidence="1" id="KW-0472">Membrane</keyword>
<keyword evidence="3" id="KW-1185">Reference proteome</keyword>
<comment type="caution">
    <text evidence="2">The sequence shown here is derived from an EMBL/GenBank/DDBJ whole genome shotgun (WGS) entry which is preliminary data.</text>
</comment>
<feature type="transmembrane region" description="Helical" evidence="1">
    <location>
        <begin position="20"/>
        <end position="52"/>
    </location>
</feature>
<dbReference type="AlphaFoldDB" id="A0A3E1R932"/>
<keyword evidence="1" id="KW-1133">Transmembrane helix</keyword>
<gene>
    <name evidence="2" type="ORF">DIC66_15670</name>
</gene>
<evidence type="ECO:0000313" key="2">
    <source>
        <dbReference type="EMBL" id="RFO95879.1"/>
    </source>
</evidence>
<protein>
    <submittedName>
        <fullName evidence="2">DUF4389 domain-containing protein</fullName>
    </submittedName>
</protein>
<dbReference type="Pfam" id="PF14333">
    <property type="entry name" value="DUF4389"/>
    <property type="match status" value="1"/>
</dbReference>